<proteinExistence type="predicted"/>
<sequence length="149" mass="16528">MSLFRVDRRTELPVAEAWRRLTDWSAHGALMPLTRVRVVTPGPSRAGTLFTARTGAGPLGFDDPMEVVRWESPADGRPGGRCRLEKRGRRITGWAEIEVRAEHGATRVSWTEEARVRGLPRFCDPLLAWGARLAFGRVVDGLLAGAGRR</sequence>
<protein>
    <submittedName>
        <fullName evidence="1">SRPBCC family protein</fullName>
    </submittedName>
</protein>
<comment type="caution">
    <text evidence="1">The sequence shown here is derived from an EMBL/GenBank/DDBJ whole genome shotgun (WGS) entry which is preliminary data.</text>
</comment>
<evidence type="ECO:0000313" key="2">
    <source>
        <dbReference type="Proteomes" id="UP001431313"/>
    </source>
</evidence>
<keyword evidence="2" id="KW-1185">Reference proteome</keyword>
<gene>
    <name evidence="1" type="ORF">NX801_15340</name>
</gene>
<reference evidence="1" key="1">
    <citation type="submission" date="2022-08" db="EMBL/GenBank/DDBJ databases">
        <authorList>
            <person name="Somphong A."/>
            <person name="Phongsopitanun W."/>
        </authorList>
    </citation>
    <scope>NUCLEOTIDE SEQUENCE</scope>
    <source>
        <strain evidence="1">LP05-1</strain>
    </source>
</reference>
<dbReference type="SUPFAM" id="SSF55961">
    <property type="entry name" value="Bet v1-like"/>
    <property type="match status" value="1"/>
</dbReference>
<dbReference type="RefSeq" id="WP_258788262.1">
    <property type="nucleotide sequence ID" value="NZ_JANUGQ010000011.1"/>
</dbReference>
<dbReference type="EMBL" id="JANUGQ010000011">
    <property type="protein sequence ID" value="MCS0637011.1"/>
    <property type="molecule type" value="Genomic_DNA"/>
</dbReference>
<accession>A0ABT2CHY2</accession>
<evidence type="ECO:0000313" key="1">
    <source>
        <dbReference type="EMBL" id="MCS0637011.1"/>
    </source>
</evidence>
<organism evidence="1 2">
    <name type="scientific">Streptomyces pyxinae</name>
    <dbReference type="NCBI Taxonomy" id="2970734"/>
    <lineage>
        <taxon>Bacteria</taxon>
        <taxon>Bacillati</taxon>
        <taxon>Actinomycetota</taxon>
        <taxon>Actinomycetes</taxon>
        <taxon>Kitasatosporales</taxon>
        <taxon>Streptomycetaceae</taxon>
        <taxon>Streptomyces</taxon>
    </lineage>
</organism>
<dbReference type="Gene3D" id="3.30.530.20">
    <property type="match status" value="1"/>
</dbReference>
<dbReference type="Proteomes" id="UP001431313">
    <property type="component" value="Unassembled WGS sequence"/>
</dbReference>
<dbReference type="InterPro" id="IPR023393">
    <property type="entry name" value="START-like_dom_sf"/>
</dbReference>
<name>A0ABT2CHY2_9ACTN</name>